<accession>A0A0F8WKF7</accession>
<dbReference type="CDD" id="cd07105">
    <property type="entry name" value="ALDH_SaliADH"/>
    <property type="match status" value="1"/>
</dbReference>
<dbReference type="STRING" id="308745.A0A0F8WKF7"/>
<proteinExistence type="inferred from homology"/>
<dbReference type="InterPro" id="IPR036291">
    <property type="entry name" value="NAD(P)-bd_dom_sf"/>
</dbReference>
<dbReference type="InterPro" id="IPR050740">
    <property type="entry name" value="Aldehyde_DH_Superfamily"/>
</dbReference>
<dbReference type="OrthoDB" id="310895at2759"/>
<dbReference type="Pfam" id="PF00171">
    <property type="entry name" value="Aldedh"/>
    <property type="match status" value="1"/>
</dbReference>
<organism evidence="5 6">
    <name type="scientific">Aspergillus rambellii</name>
    <dbReference type="NCBI Taxonomy" id="308745"/>
    <lineage>
        <taxon>Eukaryota</taxon>
        <taxon>Fungi</taxon>
        <taxon>Dikarya</taxon>
        <taxon>Ascomycota</taxon>
        <taxon>Pezizomycotina</taxon>
        <taxon>Eurotiomycetes</taxon>
        <taxon>Eurotiomycetidae</taxon>
        <taxon>Eurotiales</taxon>
        <taxon>Aspergillaceae</taxon>
        <taxon>Aspergillus</taxon>
        <taxon>Aspergillus subgen. Nidulantes</taxon>
    </lineage>
</organism>
<dbReference type="GO" id="GO:0044550">
    <property type="term" value="P:secondary metabolite biosynthetic process"/>
    <property type="evidence" value="ECO:0007669"/>
    <property type="project" value="UniProtKB-ARBA"/>
</dbReference>
<dbReference type="InterPro" id="IPR016163">
    <property type="entry name" value="Ald_DH_C"/>
</dbReference>
<dbReference type="PANTHER" id="PTHR43353">
    <property type="entry name" value="SUCCINATE-SEMIALDEHYDE DEHYDROGENASE, MITOCHONDRIAL"/>
    <property type="match status" value="1"/>
</dbReference>
<name>A0A0F8WKF7_9EURO</name>
<dbReference type="EMBL" id="JZBS01004177">
    <property type="protein sequence ID" value="KKK11812.1"/>
    <property type="molecule type" value="Genomic_DNA"/>
</dbReference>
<dbReference type="Gene3D" id="3.40.50.720">
    <property type="entry name" value="NAD(P)-binding Rossmann-like Domain"/>
    <property type="match status" value="1"/>
</dbReference>
<dbReference type="FunFam" id="3.40.605.10:FF:000012">
    <property type="entry name" value="NAD-dependent succinate-semialdehyde dehydrogenase"/>
    <property type="match status" value="1"/>
</dbReference>
<comment type="caution">
    <text evidence="5">The sequence shown here is derived from an EMBL/GenBank/DDBJ whole genome shotgun (WGS) entry which is preliminary data.</text>
</comment>
<dbReference type="InterPro" id="IPR016162">
    <property type="entry name" value="Ald_DH_N"/>
</dbReference>
<keyword evidence="6" id="KW-1185">Reference proteome</keyword>
<protein>
    <recommendedName>
        <fullName evidence="4">Aldehyde dehydrogenase domain-containing protein</fullName>
    </recommendedName>
</protein>
<dbReference type="Gene3D" id="3.40.605.10">
    <property type="entry name" value="Aldehyde Dehydrogenase, Chain A, domain 1"/>
    <property type="match status" value="1"/>
</dbReference>
<dbReference type="SUPFAM" id="SSF51735">
    <property type="entry name" value="NAD(P)-binding Rossmann-fold domains"/>
    <property type="match status" value="1"/>
</dbReference>
<dbReference type="PROSITE" id="PS00061">
    <property type="entry name" value="ADH_SHORT"/>
    <property type="match status" value="1"/>
</dbReference>
<dbReference type="Gene3D" id="3.40.309.10">
    <property type="entry name" value="Aldehyde Dehydrogenase, Chain A, domain 2"/>
    <property type="match status" value="1"/>
</dbReference>
<dbReference type="PANTHER" id="PTHR43353:SF6">
    <property type="entry name" value="CYTOPLASMIC ALDEHYDE DEHYDROGENASE (EUROFUNG)"/>
    <property type="match status" value="1"/>
</dbReference>
<dbReference type="PRINTS" id="PR00081">
    <property type="entry name" value="GDHRDH"/>
</dbReference>
<dbReference type="SUPFAM" id="SSF53720">
    <property type="entry name" value="ALDH-like"/>
    <property type="match status" value="1"/>
</dbReference>
<dbReference type="CDD" id="cd05233">
    <property type="entry name" value="SDR_c"/>
    <property type="match status" value="1"/>
</dbReference>
<keyword evidence="3" id="KW-0560">Oxidoreductase</keyword>
<gene>
    <name evidence="5" type="ORF">ARAM_002651</name>
</gene>
<dbReference type="GO" id="GO:0009450">
    <property type="term" value="P:gamma-aminobutyric acid catabolic process"/>
    <property type="evidence" value="ECO:0007669"/>
    <property type="project" value="TreeGrafter"/>
</dbReference>
<dbReference type="AlphaFoldDB" id="A0A0F8WKF7"/>
<dbReference type="Proteomes" id="UP000034291">
    <property type="component" value="Unassembled WGS sequence"/>
</dbReference>
<feature type="domain" description="Aldehyde dehydrogenase" evidence="4">
    <location>
        <begin position="269"/>
        <end position="721"/>
    </location>
</feature>
<dbReference type="InterPro" id="IPR016161">
    <property type="entry name" value="Ald_DH/histidinol_DH"/>
</dbReference>
<evidence type="ECO:0000256" key="3">
    <source>
        <dbReference type="ARBA" id="ARBA00023002"/>
    </source>
</evidence>
<keyword evidence="2" id="KW-0521">NADP</keyword>
<comment type="similarity">
    <text evidence="1">Belongs to the aldehyde dehydrogenase family.</text>
</comment>
<dbReference type="Pfam" id="PF00106">
    <property type="entry name" value="adh_short"/>
    <property type="match status" value="1"/>
</dbReference>
<evidence type="ECO:0000259" key="4">
    <source>
        <dbReference type="Pfam" id="PF00171"/>
    </source>
</evidence>
<evidence type="ECO:0000256" key="1">
    <source>
        <dbReference type="ARBA" id="ARBA00009986"/>
    </source>
</evidence>
<evidence type="ECO:0000313" key="6">
    <source>
        <dbReference type="Proteomes" id="UP000034291"/>
    </source>
</evidence>
<evidence type="ECO:0000256" key="2">
    <source>
        <dbReference type="ARBA" id="ARBA00022857"/>
    </source>
</evidence>
<evidence type="ECO:0000313" key="5">
    <source>
        <dbReference type="EMBL" id="KKK11812.1"/>
    </source>
</evidence>
<dbReference type="InterPro" id="IPR002347">
    <property type="entry name" value="SDR_fam"/>
</dbReference>
<dbReference type="InterPro" id="IPR015590">
    <property type="entry name" value="Aldehyde_DH_dom"/>
</dbReference>
<reference evidence="5 6" key="1">
    <citation type="submission" date="2015-02" db="EMBL/GenBank/DDBJ databases">
        <title>Draft Genome Sequences of Two Closely-Related Aflatoxigenic Aspergillus Species Obtained from the Cote d'Ivoire.</title>
        <authorList>
            <person name="Moore G.G."/>
            <person name="Beltz S.B."/>
            <person name="Mack B.M."/>
        </authorList>
    </citation>
    <scope>NUCLEOTIDE SEQUENCE [LARGE SCALE GENOMIC DNA]</scope>
    <source>
        <strain evidence="5 6">SRRC1468</strain>
    </source>
</reference>
<sequence length="726" mass="77871">MAPAKVALITGASRGVGAAIARALAANGGMRVVINYSSDPGPAQKLIQELKMSIAPDSQQDNASQQFAAIKANLADRGDIQRLVTETIQSMGRLDVVVSNVGWTRMTDFMNLQEADSDMDWDRCFDMNVKSHFRLFQACREHLEQTQGAFIATASVAGVKPSGSSLPYAVTKAALIHLVKSLAIIAAPKIRVNSVSPGVLLTDWGRQFPEERLKAVQEKNLLKRFATPESASHKSDTKVLTMGDFCVTDSLPVTVPLIINGEEVVTTDCFDIVSPLTGKKIWSCSSVSRKYADAAVEAASQAYPMWSATKPTFRRNILLKAADILEQRAHECQEYMSQETGGTFPFLGINVDTSCEILRDLAGRISGSLAGIVPICQDEGTHAMVLREPYGVVLGIAPWNAPYILGIRAIAYALAAGNTCILKGSEVSPRCFWAIGSIFKEAGLPDGCLNVIYHRPEDAAEITTALIEHPAVSKINFTGSTAVGSIIASTAGKNLKPVLLELGGKSSAIVCKDADLQKAAQQCVRGAFLHSGQICMSTERILVHKDIAERFIDLIKKEIQDTHGLGGSTVTLAQPAGVQRNQSLLSDAASQGATLLPSPCDQEKLSRFQMYPAVAVGVTSQMNLYHTESFGASVSLIVVESDEQAISISNDTEYGLSGAVFTEDLANGLSIAKRIKSGAVHINSMTVHDEAGLPHGGVKKSGWGRFNAAFGLDEFLQTKTITFQQR</sequence>
<dbReference type="InterPro" id="IPR020904">
    <property type="entry name" value="Sc_DH/Rdtase_CS"/>
</dbReference>
<dbReference type="GO" id="GO:0004777">
    <property type="term" value="F:succinate-semialdehyde dehydrogenase (NAD+) activity"/>
    <property type="evidence" value="ECO:0007669"/>
    <property type="project" value="TreeGrafter"/>
</dbReference>